<accession>A0A1Q2HU61</accession>
<name>A0A1Q2HU61_9CORY</name>
<gene>
    <name evidence="2" type="ORF">CGLAU_01940</name>
</gene>
<dbReference type="RefSeq" id="WP_095659226.1">
    <property type="nucleotide sequence ID" value="NZ_CP019688.1"/>
</dbReference>
<dbReference type="Pfam" id="PF05787">
    <property type="entry name" value="PhoX"/>
    <property type="match status" value="1"/>
</dbReference>
<dbReference type="AlphaFoldDB" id="A0A1Q2HU61"/>
<protein>
    <recommendedName>
        <fullName evidence="4">Phosphatase</fullName>
    </recommendedName>
</protein>
<feature type="compositionally biased region" description="Polar residues" evidence="1">
    <location>
        <begin position="75"/>
        <end position="97"/>
    </location>
</feature>
<dbReference type="KEGG" id="cgv:CGLAU_01940"/>
<dbReference type="PANTHER" id="PTHR35399">
    <property type="entry name" value="SLR8030 PROTEIN"/>
    <property type="match status" value="1"/>
</dbReference>
<evidence type="ECO:0000313" key="3">
    <source>
        <dbReference type="Proteomes" id="UP000217209"/>
    </source>
</evidence>
<dbReference type="SUPFAM" id="SSF101898">
    <property type="entry name" value="NHL repeat"/>
    <property type="match status" value="1"/>
</dbReference>
<evidence type="ECO:0008006" key="4">
    <source>
        <dbReference type="Google" id="ProtNLM"/>
    </source>
</evidence>
<keyword evidence="3" id="KW-1185">Reference proteome</keyword>
<evidence type="ECO:0000256" key="1">
    <source>
        <dbReference type="SAM" id="MobiDB-lite"/>
    </source>
</evidence>
<proteinExistence type="predicted"/>
<evidence type="ECO:0000313" key="2">
    <source>
        <dbReference type="EMBL" id="AQQ14373.1"/>
    </source>
</evidence>
<dbReference type="PANTHER" id="PTHR35399:SF2">
    <property type="entry name" value="DUF839 DOMAIN-CONTAINING PROTEIN"/>
    <property type="match status" value="1"/>
</dbReference>
<dbReference type="EMBL" id="CP019688">
    <property type="protein sequence ID" value="AQQ14373.1"/>
    <property type="molecule type" value="Genomic_DNA"/>
</dbReference>
<dbReference type="Proteomes" id="UP000217209">
    <property type="component" value="Chromosome"/>
</dbReference>
<feature type="region of interest" description="Disordered" evidence="1">
    <location>
        <begin position="75"/>
        <end position="100"/>
    </location>
</feature>
<dbReference type="InterPro" id="IPR008557">
    <property type="entry name" value="PhoX"/>
</dbReference>
<organism evidence="2 3">
    <name type="scientific">Corynebacterium glaucum</name>
    <dbReference type="NCBI Taxonomy" id="187491"/>
    <lineage>
        <taxon>Bacteria</taxon>
        <taxon>Bacillati</taxon>
        <taxon>Actinomycetota</taxon>
        <taxon>Actinomycetes</taxon>
        <taxon>Mycobacteriales</taxon>
        <taxon>Corynebacteriaceae</taxon>
        <taxon>Corynebacterium</taxon>
    </lineage>
</organism>
<reference evidence="2 3" key="1">
    <citation type="submission" date="2016-12" db="EMBL/GenBank/DDBJ databases">
        <authorList>
            <person name="Song W.-J."/>
            <person name="Kurnit D.M."/>
        </authorList>
    </citation>
    <scope>NUCLEOTIDE SEQUENCE [LARGE SCALE GENOMIC DNA]</scope>
    <source>
        <strain evidence="2 3">DSM 30827</strain>
    </source>
</reference>
<dbReference type="OrthoDB" id="9801383at2"/>
<sequence length="704" mass="76293">MSILGKNLFQSNRSSLTCTYKCGNACAGEAPNHSDNAYFGDIMSRRGALKVMGAGAVTIGGGAALAACGSDSDSEAASTVGETATSTNQVTETSASAGESKKIEPVKGMQFEPVAPNKNDQITVPEGYESSVLIAWGDPVYEDAPEFDPNNQTAAAAARQFGFNNDFAGLFDHPDDEGRKVYVCSHEYSTEPQMLPNYNADDPTEEEVNIGIVSHGHTILEVSQNPETGELTREFGPLNRRITGETPMVLTGVAAGHELLQTSADPTGTKVNGTFNNCSGGVTPWGTFLSGEENIDMYWANGEAVTDERAAADLKRMGVVEGESERKWERYHDRFDLAKEPNEINRFGYLVEIDPFDPNSTPIKHTSTGRFKHEAGNIAIDKDGTVVCYSGDDQRFEYMYKFVSSEKVVEGDKAHNMTILDYGTLYVAQFEGNSPKDEITGDGDLPKDEAFDGKGKWIPLYTVTKDGSESHVDGFTAEEAAIFTRQAADEVGATKMDRPEDFEVNPVNGKVYAALTNNKYRGATGENEKKSKEDVMEYAPIRENKDGYVIEIEEESYAGTDFTWDLLLVCGDPEAASTYFAGFPKDQVSPITCPDNLAFDEHGNLWISTDSLYALDINDGLYAVGLEGENRGQTLCFLTVANGAETCGPIIKDNLVMVNVQHPGEMDDATFEKPGSNWPDGGDSVPRPAVVQVFRTDGGKIGVA</sequence>